<dbReference type="CDD" id="cd03443">
    <property type="entry name" value="PaaI_thioesterase"/>
    <property type="match status" value="1"/>
</dbReference>
<dbReference type="SUPFAM" id="SSF54637">
    <property type="entry name" value="Thioesterase/thiol ester dehydrase-isomerase"/>
    <property type="match status" value="2"/>
</dbReference>
<sequence length="301" mass="31937">MVLANGSSPQVLASMKTFTSDFGLASFQPTPERSLMRADLTDKLRSHGGQASLGVLVTVADYVTSDPALVACRPDWTATQDLSLHSAGPLTEGPIVVDSNLVRIGKKTIIVSADVYDGHGLTDLRELADAIDSGSGPTLAARGLVTFARIPRSAAGDADSYTPDQWIGTLREHPTEEVEGTIYSRLGMRVIDASAGVLELDLTPFVVNQIGTIMGGAQALLVESAAQAMRPELVATDIQMHYLSQVRTGPARSYGTVIRDAADHAVLSIQLVDASADDRLLALATVTLHKPSRLTQPNRPE</sequence>
<dbReference type="Gene3D" id="3.10.129.10">
    <property type="entry name" value="Hotdog Thioesterase"/>
    <property type="match status" value="2"/>
</dbReference>
<name>A0A652YP37_NOCGL</name>
<reference evidence="1" key="1">
    <citation type="submission" date="2019-07" db="EMBL/GenBank/DDBJ databases">
        <title>Genomic Encyclopedia of Type Strains, Phase IV (KMG-IV): sequencing the most valuable type-strain genomes for metagenomic binning, comparative biology and taxonomic classification.</title>
        <authorList>
            <person name="Goeker M."/>
        </authorList>
    </citation>
    <scope>NUCLEOTIDE SEQUENCE</scope>
    <source>
        <strain evidence="1">DSM 44596</strain>
    </source>
</reference>
<proteinExistence type="predicted"/>
<dbReference type="InterPro" id="IPR029069">
    <property type="entry name" value="HotDog_dom_sf"/>
</dbReference>
<protein>
    <submittedName>
        <fullName evidence="1">Uncharacterized protein (TIGR00369 family)</fullName>
    </submittedName>
</protein>
<comment type="caution">
    <text evidence="1">The sequence shown here is derived from an EMBL/GenBank/DDBJ whole genome shotgun (WGS) entry which is preliminary data.</text>
</comment>
<evidence type="ECO:0000313" key="1">
    <source>
        <dbReference type="EMBL" id="TYQ03774.1"/>
    </source>
</evidence>
<gene>
    <name evidence="1" type="ORF">FNL38_104142</name>
</gene>
<accession>A0A652YP37</accession>
<organism evidence="1">
    <name type="scientific">Nocardia globerula</name>
    <dbReference type="NCBI Taxonomy" id="1818"/>
    <lineage>
        <taxon>Bacteria</taxon>
        <taxon>Bacillati</taxon>
        <taxon>Actinomycetota</taxon>
        <taxon>Actinomycetes</taxon>
        <taxon>Mycobacteriales</taxon>
        <taxon>Nocardiaceae</taxon>
        <taxon>Nocardia</taxon>
    </lineage>
</organism>
<dbReference type="EMBL" id="VNIQ01000004">
    <property type="protein sequence ID" value="TYQ03774.1"/>
    <property type="molecule type" value="Genomic_DNA"/>
</dbReference>
<dbReference type="AlphaFoldDB" id="A0A652YP37"/>